<dbReference type="Gene3D" id="3.30.710.10">
    <property type="entry name" value="Potassium Channel Kv1.1, Chain A"/>
    <property type="match status" value="1"/>
</dbReference>
<reference evidence="4" key="1">
    <citation type="journal article" date="2017" name="Nat. Ecol. Evol.">
        <title>Genome expansion and lineage-specific genetic innovations in the forest pathogenic fungi Armillaria.</title>
        <authorList>
            <person name="Sipos G."/>
            <person name="Prasanna A.N."/>
            <person name="Walter M.C."/>
            <person name="O'Connor E."/>
            <person name="Balint B."/>
            <person name="Krizsan K."/>
            <person name="Kiss B."/>
            <person name="Hess J."/>
            <person name="Varga T."/>
            <person name="Slot J."/>
            <person name="Riley R."/>
            <person name="Boka B."/>
            <person name="Rigling D."/>
            <person name="Barry K."/>
            <person name="Lee J."/>
            <person name="Mihaltcheva S."/>
            <person name="LaButti K."/>
            <person name="Lipzen A."/>
            <person name="Waldron R."/>
            <person name="Moloney N.M."/>
            <person name="Sperisen C."/>
            <person name="Kredics L."/>
            <person name="Vagvoelgyi C."/>
            <person name="Patrignani A."/>
            <person name="Fitzpatrick D."/>
            <person name="Nagy I."/>
            <person name="Doyle S."/>
            <person name="Anderson J.B."/>
            <person name="Grigoriev I.V."/>
            <person name="Gueldener U."/>
            <person name="Muensterkoetter M."/>
            <person name="Nagy L.G."/>
        </authorList>
    </citation>
    <scope>NUCLEOTIDE SEQUENCE [LARGE SCALE GENOMIC DNA]</scope>
    <source>
        <strain evidence="4">C18/9</strain>
    </source>
</reference>
<dbReference type="PROSITE" id="PS50097">
    <property type="entry name" value="BTB"/>
    <property type="match status" value="1"/>
</dbReference>
<feature type="domain" description="BTB" evidence="2">
    <location>
        <begin position="34"/>
        <end position="92"/>
    </location>
</feature>
<feature type="region of interest" description="Disordered" evidence="1">
    <location>
        <begin position="1"/>
        <end position="31"/>
    </location>
</feature>
<dbReference type="Pfam" id="PF00651">
    <property type="entry name" value="BTB"/>
    <property type="match status" value="1"/>
</dbReference>
<dbReference type="Proteomes" id="UP000219338">
    <property type="component" value="Unassembled WGS sequence"/>
</dbReference>
<proteinExistence type="predicted"/>
<organism evidence="3 4">
    <name type="scientific">Armillaria ostoyae</name>
    <name type="common">Armillaria root rot fungus</name>
    <dbReference type="NCBI Taxonomy" id="47428"/>
    <lineage>
        <taxon>Eukaryota</taxon>
        <taxon>Fungi</taxon>
        <taxon>Dikarya</taxon>
        <taxon>Basidiomycota</taxon>
        <taxon>Agaricomycotina</taxon>
        <taxon>Agaricomycetes</taxon>
        <taxon>Agaricomycetidae</taxon>
        <taxon>Agaricales</taxon>
        <taxon>Marasmiineae</taxon>
        <taxon>Physalacriaceae</taxon>
        <taxon>Armillaria</taxon>
    </lineage>
</organism>
<evidence type="ECO:0000256" key="1">
    <source>
        <dbReference type="SAM" id="MobiDB-lite"/>
    </source>
</evidence>
<dbReference type="SMART" id="SM00225">
    <property type="entry name" value="BTB"/>
    <property type="match status" value="1"/>
</dbReference>
<evidence type="ECO:0000313" key="4">
    <source>
        <dbReference type="Proteomes" id="UP000219338"/>
    </source>
</evidence>
<keyword evidence="4" id="KW-1185">Reference proteome</keyword>
<dbReference type="CDD" id="cd18186">
    <property type="entry name" value="BTB_POZ_ZBTB_KLHL-like"/>
    <property type="match status" value="1"/>
</dbReference>
<dbReference type="SUPFAM" id="SSF54695">
    <property type="entry name" value="POZ domain"/>
    <property type="match status" value="1"/>
</dbReference>
<feature type="compositionally biased region" description="Polar residues" evidence="1">
    <location>
        <begin position="18"/>
        <end position="31"/>
    </location>
</feature>
<name>A0A284R0D6_ARMOS</name>
<dbReference type="OrthoDB" id="3184970at2759"/>
<gene>
    <name evidence="3" type="ORF">ARMOST_05485</name>
</gene>
<evidence type="ECO:0000259" key="2">
    <source>
        <dbReference type="PROSITE" id="PS50097"/>
    </source>
</evidence>
<protein>
    <recommendedName>
        <fullName evidence="2">BTB domain-containing protein</fullName>
    </recommendedName>
</protein>
<sequence length="280" mass="32474">MATTQTSDRCTHDPPSLSGPNSPPRNSLVNASDSDITLKSCDDVLFRVHRINLEMHSQVFADAGGSTIPKQQEVVPLTERAEVLELMLQYMYLQRQPDLRNVKFEVLKDLAEAVEKYEIYSAMGVCAQKMKESIADHPLDVLLYSVRHKHEDIINECAEASINMSTTDMLRSLPSDIFAAWIRYHQDWTDLMNREYTRFGPTRHHKNVTVHHCEIWAENYACIAHEIAGRPQNLLKLRSLLQRRQQTLGNRCEDCKRELGYWYHQANRDRNDLPQFSEYL</sequence>
<dbReference type="InterPro" id="IPR011333">
    <property type="entry name" value="SKP1/BTB/POZ_sf"/>
</dbReference>
<dbReference type="InterPro" id="IPR000210">
    <property type="entry name" value="BTB/POZ_dom"/>
</dbReference>
<accession>A0A284R0D6</accession>
<dbReference type="OMA" id="RCTHDPP"/>
<dbReference type="AlphaFoldDB" id="A0A284R0D6"/>
<evidence type="ECO:0000313" key="3">
    <source>
        <dbReference type="EMBL" id="SJL02159.1"/>
    </source>
</evidence>
<dbReference type="EMBL" id="FUEG01000003">
    <property type="protein sequence ID" value="SJL02159.1"/>
    <property type="molecule type" value="Genomic_DNA"/>
</dbReference>